<protein>
    <submittedName>
        <fullName evidence="2">Uncharacterized protein</fullName>
    </submittedName>
</protein>
<feature type="region of interest" description="Disordered" evidence="1">
    <location>
        <begin position="98"/>
        <end position="132"/>
    </location>
</feature>
<evidence type="ECO:0000313" key="3">
    <source>
        <dbReference type="Proteomes" id="UP000747399"/>
    </source>
</evidence>
<accession>A0A8J4BQK5</accession>
<dbReference type="AlphaFoldDB" id="A0A8J4BQK5"/>
<dbReference type="Proteomes" id="UP000747399">
    <property type="component" value="Unassembled WGS sequence"/>
</dbReference>
<keyword evidence="3" id="KW-1185">Reference proteome</keyword>
<proteinExistence type="predicted"/>
<feature type="compositionally biased region" description="Pro residues" evidence="1">
    <location>
        <begin position="108"/>
        <end position="120"/>
    </location>
</feature>
<name>A0A8J4BQK5_9CHLO</name>
<reference evidence="2" key="1">
    <citation type="journal article" date="2021" name="Proc. Natl. Acad. Sci. U.S.A.">
        <title>Three genomes in the algal genus Volvox reveal the fate of a haploid sex-determining region after a transition to homothallism.</title>
        <authorList>
            <person name="Yamamoto K."/>
            <person name="Hamaji T."/>
            <person name="Kawai-Toyooka H."/>
            <person name="Matsuzaki R."/>
            <person name="Takahashi F."/>
            <person name="Nishimura Y."/>
            <person name="Kawachi M."/>
            <person name="Noguchi H."/>
            <person name="Minakuchi Y."/>
            <person name="Umen J.G."/>
            <person name="Toyoda A."/>
            <person name="Nozaki H."/>
        </authorList>
    </citation>
    <scope>NUCLEOTIDE SEQUENCE</scope>
    <source>
        <strain evidence="2">NIES-3780</strain>
    </source>
</reference>
<organism evidence="2 3">
    <name type="scientific">Volvox africanus</name>
    <dbReference type="NCBI Taxonomy" id="51714"/>
    <lineage>
        <taxon>Eukaryota</taxon>
        <taxon>Viridiplantae</taxon>
        <taxon>Chlorophyta</taxon>
        <taxon>core chlorophytes</taxon>
        <taxon>Chlorophyceae</taxon>
        <taxon>CS clade</taxon>
        <taxon>Chlamydomonadales</taxon>
        <taxon>Volvocaceae</taxon>
        <taxon>Volvox</taxon>
    </lineage>
</organism>
<feature type="non-terminal residue" evidence="2">
    <location>
        <position position="1"/>
    </location>
</feature>
<evidence type="ECO:0000256" key="1">
    <source>
        <dbReference type="SAM" id="MobiDB-lite"/>
    </source>
</evidence>
<dbReference type="EMBL" id="BNCO01000079">
    <property type="protein sequence ID" value="GIL65858.1"/>
    <property type="molecule type" value="Genomic_DNA"/>
</dbReference>
<gene>
    <name evidence="2" type="ORF">Vafri_19488</name>
</gene>
<sequence length="132" mass="14569">REESLGTSNSTGFGTWGEDSNLSFHLYGRAVQEHLPLAPALCLSPSNTHKTLFAVYDSHHHLSRFRRPHTFCPLHALPFPHSPPFLPPTYTSLPTRILPNTAPRASPQFPPSPSLPPTCPGNPRTSQTRVIT</sequence>
<evidence type="ECO:0000313" key="2">
    <source>
        <dbReference type="EMBL" id="GIL65858.1"/>
    </source>
</evidence>
<comment type="caution">
    <text evidence="2">The sequence shown here is derived from an EMBL/GenBank/DDBJ whole genome shotgun (WGS) entry which is preliminary data.</text>
</comment>